<feature type="transmembrane region" description="Helical" evidence="5">
    <location>
        <begin position="476"/>
        <end position="494"/>
    </location>
</feature>
<evidence type="ECO:0000313" key="8">
    <source>
        <dbReference type="Proteomes" id="UP001153636"/>
    </source>
</evidence>
<dbReference type="GO" id="GO:0016020">
    <property type="term" value="C:membrane"/>
    <property type="evidence" value="ECO:0007669"/>
    <property type="project" value="UniProtKB-SubCell"/>
</dbReference>
<keyword evidence="8" id="KW-1185">Reference proteome</keyword>
<organism evidence="7 8">
    <name type="scientific">Psylliodes chrysocephalus</name>
    <dbReference type="NCBI Taxonomy" id="3402493"/>
    <lineage>
        <taxon>Eukaryota</taxon>
        <taxon>Metazoa</taxon>
        <taxon>Ecdysozoa</taxon>
        <taxon>Arthropoda</taxon>
        <taxon>Hexapoda</taxon>
        <taxon>Insecta</taxon>
        <taxon>Pterygota</taxon>
        <taxon>Neoptera</taxon>
        <taxon>Endopterygota</taxon>
        <taxon>Coleoptera</taxon>
        <taxon>Polyphaga</taxon>
        <taxon>Cucujiformia</taxon>
        <taxon>Chrysomeloidea</taxon>
        <taxon>Chrysomelidae</taxon>
        <taxon>Galerucinae</taxon>
        <taxon>Alticini</taxon>
        <taxon>Psylliodes</taxon>
    </lineage>
</organism>
<feature type="transmembrane region" description="Helical" evidence="5">
    <location>
        <begin position="390"/>
        <end position="407"/>
    </location>
</feature>
<keyword evidence="4 5" id="KW-0472">Membrane</keyword>
<feature type="transmembrane region" description="Helical" evidence="5">
    <location>
        <begin position="186"/>
        <end position="207"/>
    </location>
</feature>
<comment type="subcellular location">
    <subcellularLocation>
        <location evidence="1">Membrane</location>
        <topology evidence="1">Multi-pass membrane protein</topology>
    </subcellularLocation>
</comment>
<keyword evidence="3 5" id="KW-1133">Transmembrane helix</keyword>
<dbReference type="AlphaFoldDB" id="A0A9P0DD51"/>
<protein>
    <recommendedName>
        <fullName evidence="6">Major facilitator superfamily (MFS) profile domain-containing protein</fullName>
    </recommendedName>
</protein>
<evidence type="ECO:0000256" key="5">
    <source>
        <dbReference type="SAM" id="Phobius"/>
    </source>
</evidence>
<evidence type="ECO:0000256" key="2">
    <source>
        <dbReference type="ARBA" id="ARBA00022692"/>
    </source>
</evidence>
<evidence type="ECO:0000256" key="3">
    <source>
        <dbReference type="ARBA" id="ARBA00022989"/>
    </source>
</evidence>
<dbReference type="SUPFAM" id="SSF103473">
    <property type="entry name" value="MFS general substrate transporter"/>
    <property type="match status" value="1"/>
</dbReference>
<dbReference type="Proteomes" id="UP001153636">
    <property type="component" value="Chromosome 8"/>
</dbReference>
<dbReference type="InterPro" id="IPR036259">
    <property type="entry name" value="MFS_trans_sf"/>
</dbReference>
<evidence type="ECO:0000259" key="6">
    <source>
        <dbReference type="PROSITE" id="PS50850"/>
    </source>
</evidence>
<dbReference type="EMBL" id="OV651820">
    <property type="protein sequence ID" value="CAH1114207.1"/>
    <property type="molecule type" value="Genomic_DNA"/>
</dbReference>
<dbReference type="InterPro" id="IPR020846">
    <property type="entry name" value="MFS_dom"/>
</dbReference>
<dbReference type="Gene3D" id="1.20.1250.20">
    <property type="entry name" value="MFS general substrate transporter like domains"/>
    <property type="match status" value="1"/>
</dbReference>
<feature type="transmembrane region" description="Helical" evidence="5">
    <location>
        <begin position="243"/>
        <end position="261"/>
    </location>
</feature>
<feature type="transmembrane region" description="Helical" evidence="5">
    <location>
        <begin position="214"/>
        <end position="237"/>
    </location>
</feature>
<dbReference type="InterPro" id="IPR005828">
    <property type="entry name" value="MFS_sugar_transport-like"/>
</dbReference>
<accession>A0A9P0DD51</accession>
<evidence type="ECO:0000256" key="4">
    <source>
        <dbReference type="ARBA" id="ARBA00023136"/>
    </source>
</evidence>
<feature type="transmembrane region" description="Helical" evidence="5">
    <location>
        <begin position="158"/>
        <end position="180"/>
    </location>
</feature>
<sequence length="541" mass="60315">MVSENRIEDISNEQSILLKEVVQNGKTESTNGPSKDEEDQIDIIQKCTGVLGRWQLWLCFIIFLVKFGVSWHQLSIVFLAPPVNHWCINNSTEKCSENCSSFVYDTSVFESTIITEWDLICSKSYLVNLTQTITMLGILVGSMLFGFMSDKYGRKNPLVLSVTLQAASGIAAGFSPWFSVFMIMKFLSAVATGGTMITSFVLIMEIVGTEWRTVLGILYQIPFNLGHLFMPLISYYFRNWRQFQIIISVPSLFLISYYWLLPESPRWQLAVGNKEAAIATLKKAAKCNKLPTEKIETDVSLYLETKDQTQKEVHKGNMMDLFRTPVMRMYTIVIGFNWLVCGLCFFGVSQFIGQLGGNIFVNVAISAIIQVPSTLFACYATKAWGRKKTLLVANALAGVSLLIMGFVPTNPSWIKTTLSSIGMFGMALSFPSVYIYSGELFPTVIRNVGVGFSSMCARIGSMIAPFVASLNSSGTWIPPVIFGVIALLGAILTLKLPETLDCKLPDTIEEAEAFEIRKKVGRRMSDAWKKRGSIFEKKEGV</sequence>
<dbReference type="CDD" id="cd17317">
    <property type="entry name" value="MFS_SLC22"/>
    <property type="match status" value="1"/>
</dbReference>
<dbReference type="PROSITE" id="PS50850">
    <property type="entry name" value="MFS"/>
    <property type="match status" value="1"/>
</dbReference>
<name>A0A9P0DD51_9CUCU</name>
<dbReference type="Pfam" id="PF00083">
    <property type="entry name" value="Sugar_tr"/>
    <property type="match status" value="1"/>
</dbReference>
<feature type="domain" description="Major facilitator superfamily (MFS) profile" evidence="6">
    <location>
        <begin position="61"/>
        <end position="501"/>
    </location>
</feature>
<reference evidence="7" key="1">
    <citation type="submission" date="2022-01" db="EMBL/GenBank/DDBJ databases">
        <authorList>
            <person name="King R."/>
        </authorList>
    </citation>
    <scope>NUCLEOTIDE SEQUENCE</scope>
</reference>
<evidence type="ECO:0000256" key="1">
    <source>
        <dbReference type="ARBA" id="ARBA00004141"/>
    </source>
</evidence>
<feature type="transmembrane region" description="Helical" evidence="5">
    <location>
        <begin position="329"/>
        <end position="353"/>
    </location>
</feature>
<dbReference type="PANTHER" id="PTHR24064">
    <property type="entry name" value="SOLUTE CARRIER FAMILY 22 MEMBER"/>
    <property type="match status" value="1"/>
</dbReference>
<feature type="transmembrane region" description="Helical" evidence="5">
    <location>
        <begin position="413"/>
        <end position="436"/>
    </location>
</feature>
<feature type="transmembrane region" description="Helical" evidence="5">
    <location>
        <begin position="359"/>
        <end position="378"/>
    </location>
</feature>
<keyword evidence="2 5" id="KW-0812">Transmembrane</keyword>
<feature type="transmembrane region" description="Helical" evidence="5">
    <location>
        <begin position="448"/>
        <end position="470"/>
    </location>
</feature>
<proteinExistence type="predicted"/>
<feature type="transmembrane region" description="Helical" evidence="5">
    <location>
        <begin position="125"/>
        <end position="146"/>
    </location>
</feature>
<dbReference type="GO" id="GO:0022857">
    <property type="term" value="F:transmembrane transporter activity"/>
    <property type="evidence" value="ECO:0007669"/>
    <property type="project" value="InterPro"/>
</dbReference>
<gene>
    <name evidence="7" type="ORF">PSYICH_LOCUS14411</name>
</gene>
<evidence type="ECO:0000313" key="7">
    <source>
        <dbReference type="EMBL" id="CAH1114207.1"/>
    </source>
</evidence>
<dbReference type="OrthoDB" id="5296287at2759"/>
<feature type="transmembrane region" description="Helical" evidence="5">
    <location>
        <begin position="54"/>
        <end position="74"/>
    </location>
</feature>